<evidence type="ECO:0000259" key="1">
    <source>
        <dbReference type="Pfam" id="PF00535"/>
    </source>
</evidence>
<accession>A0A9D1NKQ9</accession>
<evidence type="ECO:0000313" key="2">
    <source>
        <dbReference type="EMBL" id="HIV04641.1"/>
    </source>
</evidence>
<dbReference type="InterPro" id="IPR050834">
    <property type="entry name" value="Glycosyltransf_2"/>
</dbReference>
<sequence length="304" mass="34345">MDNLLVSVVVISYNSAKTIAETLESIRAQTYSPLELIVSDDASTDDTAAIAREWAEKNRSRFVRAEVIVAEKNGGIPANLNRGIAAARGEYLKSIAADDILCANCVNDNVVFMREHPESNVCISKIHEFSTNNGFPENIEDSPVSSSVMEFFSAPADKQYEMLLSSCFIDAPAAFFKTSLLKKFPYNELYPAMEDWPKWLELTKAGIRLDFLNKITVHYRVGGGVSAKPQHGFYKRPFMESSKLFYITTLRNALCEKGLHSRVAKYDRDFLLYDFIIASFDNKKNLFSSVARFFARLFLHIVIR</sequence>
<dbReference type="PANTHER" id="PTHR43685:SF2">
    <property type="entry name" value="GLYCOSYLTRANSFERASE 2-LIKE DOMAIN-CONTAINING PROTEIN"/>
    <property type="match status" value="1"/>
</dbReference>
<organism evidence="2 3">
    <name type="scientific">Candidatus Spyradosoma merdigallinarum</name>
    <dbReference type="NCBI Taxonomy" id="2840950"/>
    <lineage>
        <taxon>Bacteria</taxon>
        <taxon>Pseudomonadati</taxon>
        <taxon>Verrucomicrobiota</taxon>
        <taxon>Opitutia</taxon>
        <taxon>Opitutia incertae sedis</taxon>
        <taxon>Candidatus Spyradosoma</taxon>
    </lineage>
</organism>
<dbReference type="Pfam" id="PF00535">
    <property type="entry name" value="Glycos_transf_2"/>
    <property type="match status" value="1"/>
</dbReference>
<proteinExistence type="predicted"/>
<evidence type="ECO:0000313" key="3">
    <source>
        <dbReference type="Proteomes" id="UP000886812"/>
    </source>
</evidence>
<dbReference type="AlphaFoldDB" id="A0A9D1NKQ9"/>
<dbReference type="Proteomes" id="UP000886812">
    <property type="component" value="Unassembled WGS sequence"/>
</dbReference>
<feature type="domain" description="Glycosyltransferase 2-like" evidence="1">
    <location>
        <begin position="7"/>
        <end position="172"/>
    </location>
</feature>
<gene>
    <name evidence="2" type="ORF">IAC75_05785</name>
</gene>
<dbReference type="Gene3D" id="3.90.550.10">
    <property type="entry name" value="Spore Coat Polysaccharide Biosynthesis Protein SpsA, Chain A"/>
    <property type="match status" value="1"/>
</dbReference>
<comment type="caution">
    <text evidence="2">The sequence shown here is derived from an EMBL/GenBank/DDBJ whole genome shotgun (WGS) entry which is preliminary data.</text>
</comment>
<reference evidence="2" key="2">
    <citation type="journal article" date="2021" name="PeerJ">
        <title>Extensive microbial diversity within the chicken gut microbiome revealed by metagenomics and culture.</title>
        <authorList>
            <person name="Gilroy R."/>
            <person name="Ravi A."/>
            <person name="Getino M."/>
            <person name="Pursley I."/>
            <person name="Horton D.L."/>
            <person name="Alikhan N.F."/>
            <person name="Baker D."/>
            <person name="Gharbi K."/>
            <person name="Hall N."/>
            <person name="Watson M."/>
            <person name="Adriaenssens E.M."/>
            <person name="Foster-Nyarko E."/>
            <person name="Jarju S."/>
            <person name="Secka A."/>
            <person name="Antonio M."/>
            <person name="Oren A."/>
            <person name="Chaudhuri R.R."/>
            <person name="La Ragione R."/>
            <person name="Hildebrand F."/>
            <person name="Pallen M.J."/>
        </authorList>
    </citation>
    <scope>NUCLEOTIDE SEQUENCE</scope>
    <source>
        <strain evidence="2">10669</strain>
    </source>
</reference>
<dbReference type="InterPro" id="IPR029044">
    <property type="entry name" value="Nucleotide-diphossugar_trans"/>
</dbReference>
<dbReference type="EMBL" id="DVOG01000148">
    <property type="protein sequence ID" value="HIV04641.1"/>
    <property type="molecule type" value="Genomic_DNA"/>
</dbReference>
<dbReference type="PANTHER" id="PTHR43685">
    <property type="entry name" value="GLYCOSYLTRANSFERASE"/>
    <property type="match status" value="1"/>
</dbReference>
<name>A0A9D1NKQ9_9BACT</name>
<dbReference type="InterPro" id="IPR001173">
    <property type="entry name" value="Glyco_trans_2-like"/>
</dbReference>
<protein>
    <submittedName>
        <fullName evidence="2">Glycosyltransferase</fullName>
    </submittedName>
</protein>
<dbReference type="SUPFAM" id="SSF53448">
    <property type="entry name" value="Nucleotide-diphospho-sugar transferases"/>
    <property type="match status" value="1"/>
</dbReference>
<reference evidence="2" key="1">
    <citation type="submission" date="2020-10" db="EMBL/GenBank/DDBJ databases">
        <authorList>
            <person name="Gilroy R."/>
        </authorList>
    </citation>
    <scope>NUCLEOTIDE SEQUENCE</scope>
    <source>
        <strain evidence="2">10669</strain>
    </source>
</reference>